<feature type="domain" description="HD" evidence="5">
    <location>
        <begin position="108"/>
        <end position="205"/>
    </location>
</feature>
<dbReference type="CDD" id="cd00077">
    <property type="entry name" value="HDc"/>
    <property type="match status" value="1"/>
</dbReference>
<dbReference type="InterPro" id="IPR004095">
    <property type="entry name" value="TGS"/>
</dbReference>
<dbReference type="SUPFAM" id="SSF109604">
    <property type="entry name" value="HD-domain/PDEase-like"/>
    <property type="match status" value="1"/>
</dbReference>
<dbReference type="SUPFAM" id="SSF55021">
    <property type="entry name" value="ACT-like"/>
    <property type="match status" value="1"/>
</dbReference>
<dbReference type="NCBIfam" id="TIGR00691">
    <property type="entry name" value="spoT_relA"/>
    <property type="match status" value="1"/>
</dbReference>
<keyword evidence="7" id="KW-0378">Hydrolase</keyword>
<dbReference type="Proteomes" id="UP000219947">
    <property type="component" value="Unassembled WGS sequence"/>
</dbReference>
<comment type="pathway">
    <text evidence="1">Purine metabolism; ppGpp biosynthesis; ppGpp from GTP: step 1/2.</text>
</comment>
<feature type="domain" description="TGS" evidence="6">
    <location>
        <begin position="455"/>
        <end position="518"/>
    </location>
</feature>
<dbReference type="FunFam" id="3.30.460.10:FF:000001">
    <property type="entry name" value="GTP pyrophosphokinase RelA"/>
    <property type="match status" value="1"/>
</dbReference>
<comment type="caution">
    <text evidence="7">The sequence shown here is derived from an EMBL/GenBank/DDBJ whole genome shotgun (WGS) entry which is preliminary data.</text>
</comment>
<gene>
    <name evidence="7" type="ORF">CRM92_01990</name>
</gene>
<dbReference type="PANTHER" id="PTHR21262">
    <property type="entry name" value="GUANOSINE-3',5'-BIS DIPHOSPHATE 3'-PYROPHOSPHOHYDROLASE"/>
    <property type="match status" value="1"/>
</dbReference>
<dbReference type="InterPro" id="IPR033655">
    <property type="entry name" value="TGS_RelA/SpoT"/>
</dbReference>
<dbReference type="InterPro" id="IPR007685">
    <property type="entry name" value="RelA_SpoT"/>
</dbReference>
<dbReference type="Gene3D" id="3.30.70.260">
    <property type="match status" value="1"/>
</dbReference>
<comment type="catalytic activity">
    <reaction evidence="2">
        <text>GTP + ATP = guanosine 3'-diphosphate 5'-triphosphate + AMP</text>
        <dbReference type="Rhea" id="RHEA:22088"/>
        <dbReference type="ChEBI" id="CHEBI:30616"/>
        <dbReference type="ChEBI" id="CHEBI:37565"/>
        <dbReference type="ChEBI" id="CHEBI:142410"/>
        <dbReference type="ChEBI" id="CHEBI:456215"/>
        <dbReference type="EC" id="2.7.6.5"/>
    </reaction>
</comment>
<evidence type="ECO:0000259" key="4">
    <source>
        <dbReference type="PROSITE" id="PS51671"/>
    </source>
</evidence>
<dbReference type="Pfam" id="PF04607">
    <property type="entry name" value="RelA_SpoT"/>
    <property type="match status" value="1"/>
</dbReference>
<dbReference type="PROSITE" id="PS51671">
    <property type="entry name" value="ACT"/>
    <property type="match status" value="1"/>
</dbReference>
<dbReference type="CDD" id="cd01668">
    <property type="entry name" value="TGS_RSH"/>
    <property type="match status" value="1"/>
</dbReference>
<dbReference type="Gene3D" id="1.10.3210.10">
    <property type="entry name" value="Hypothetical protein af1432"/>
    <property type="match status" value="1"/>
</dbReference>
<dbReference type="SMART" id="SM00471">
    <property type="entry name" value="HDc"/>
    <property type="match status" value="1"/>
</dbReference>
<evidence type="ECO:0000256" key="1">
    <source>
        <dbReference type="ARBA" id="ARBA00004976"/>
    </source>
</evidence>
<dbReference type="InterPro" id="IPR006674">
    <property type="entry name" value="HD_domain"/>
</dbReference>
<dbReference type="InterPro" id="IPR003607">
    <property type="entry name" value="HD/PDEase_dom"/>
</dbReference>
<dbReference type="SUPFAM" id="SSF81271">
    <property type="entry name" value="TGS-like"/>
    <property type="match status" value="1"/>
</dbReference>
<sequence>MSAAGSPVIPDNEGGMQTQAPKKIVRGSHRVMAASGRVPNRLVFGRRMLSTSGGANESASVRFSPLLAPVVRAVRKYHPDEDIQVLQRAFEIANKYHEGQKRKSGDPYITHPVAVTAILAEMGATGPVLAAGLLHDTVEDTEYTMEELTEEFGEEVAYLVDGVTKLDKMTYGEHASIETIRKLVLSMSKDIRVLLIKLADRLHNARTWRFVAAGSAARKAEETLKIYAPLAHRLGLNTIKWELEDLSFAAMSPEIYAEIVRMVGERTPKLEKFLDESRSTITERLDSVGLEATVTGRPKHYYSIHQKMKTKGRSFDEINDILAVRIMVETEEQCYTVLGHILSLWPAMPGRFKDYIKNPKNNNYQSLHLTVYGPGNLPLEIQIRTYKMHEEAEYGVAAHWRYKAASRGEKITQQKHEPGAHTSAMNVGILQSIAEISNSNPESDKFYESLAETLDTDEIVVLTPDGEAIALPAGSTPVDFAYAIHSEVGDRTVGAKVNGRLVPLHTVLPTGSTVEITTTKNEDAGPSEDWLKFVRSSRARTKIRQHFAKERRLEALDRGREALTKSMRNNELPLQKMMSPELMTQVAQQLHKNDVATLYRAIGENEISPKQVINSLVELYNGDQIEESEVEVSDFDETLLKQTHRAVSDNGVVVPGAEGVLTKIARCCTPVPPDDIIGMVTRYNGISVHRRDCPNMRNADEEPRITTVEWASSPDVMYRVQIQVEGLDRKGLLSDLIRAISEAGVSILDARVHTSEDRTVIDRFAVELGDRFMLEHVLNVVRNVAGVYKAYRLTGAKPAAA</sequence>
<accession>A0A2A8D7H9</accession>
<dbReference type="InterPro" id="IPR004811">
    <property type="entry name" value="RelA/Spo_fam"/>
</dbReference>
<dbReference type="PROSITE" id="PS51880">
    <property type="entry name" value="TGS"/>
    <property type="match status" value="1"/>
</dbReference>
<dbReference type="EMBL" id="PDEV01000001">
    <property type="protein sequence ID" value="PEN16834.1"/>
    <property type="molecule type" value="Genomic_DNA"/>
</dbReference>
<dbReference type="Pfam" id="PF02824">
    <property type="entry name" value="TGS"/>
    <property type="match status" value="1"/>
</dbReference>
<evidence type="ECO:0000259" key="6">
    <source>
        <dbReference type="PROSITE" id="PS51880"/>
    </source>
</evidence>
<comment type="similarity">
    <text evidence="3">Belongs to the relA/spoT family.</text>
</comment>
<dbReference type="GO" id="GO:0005886">
    <property type="term" value="C:plasma membrane"/>
    <property type="evidence" value="ECO:0007669"/>
    <property type="project" value="TreeGrafter"/>
</dbReference>
<evidence type="ECO:0000313" key="8">
    <source>
        <dbReference type="Proteomes" id="UP000219947"/>
    </source>
</evidence>
<dbReference type="Gene3D" id="3.10.20.30">
    <property type="match status" value="1"/>
</dbReference>
<dbReference type="CDD" id="cd05399">
    <property type="entry name" value="NT_Rel-Spo_like"/>
    <property type="match status" value="1"/>
</dbReference>
<dbReference type="SMART" id="SM00954">
    <property type="entry name" value="RelA_SpoT"/>
    <property type="match status" value="1"/>
</dbReference>
<dbReference type="PANTHER" id="PTHR21262:SF31">
    <property type="entry name" value="GTP PYROPHOSPHOKINASE"/>
    <property type="match status" value="1"/>
</dbReference>
<evidence type="ECO:0000313" key="7">
    <source>
        <dbReference type="EMBL" id="PEN16834.1"/>
    </source>
</evidence>
<dbReference type="Gene3D" id="3.30.460.10">
    <property type="entry name" value="Beta Polymerase, domain 2"/>
    <property type="match status" value="1"/>
</dbReference>
<comment type="function">
    <text evidence="3">In eubacteria ppGpp (guanosine 3'-diphosphate 5'-diphosphate) is a mediator of the stringent response that coordinates a variety of cellular activities in response to changes in nutritional abundance.</text>
</comment>
<dbReference type="Pfam" id="PF13328">
    <property type="entry name" value="HD_4"/>
    <property type="match status" value="1"/>
</dbReference>
<dbReference type="InterPro" id="IPR012676">
    <property type="entry name" value="TGS-like"/>
</dbReference>
<feature type="domain" description="ACT" evidence="4">
    <location>
        <begin position="721"/>
        <end position="795"/>
    </location>
</feature>
<dbReference type="GO" id="GO:0015970">
    <property type="term" value="P:guanosine tetraphosphate biosynthetic process"/>
    <property type="evidence" value="ECO:0007669"/>
    <property type="project" value="UniProtKB-UniPathway"/>
</dbReference>
<dbReference type="FunFam" id="1.10.3210.10:FF:000001">
    <property type="entry name" value="GTP pyrophosphokinase RelA"/>
    <property type="match status" value="1"/>
</dbReference>
<dbReference type="Pfam" id="PF19296">
    <property type="entry name" value="RelA_AH_RIS"/>
    <property type="match status" value="1"/>
</dbReference>
<evidence type="ECO:0000256" key="2">
    <source>
        <dbReference type="ARBA" id="ARBA00048244"/>
    </source>
</evidence>
<keyword evidence="8" id="KW-1185">Reference proteome</keyword>
<dbReference type="InterPro" id="IPR012675">
    <property type="entry name" value="Beta-grasp_dom_sf"/>
</dbReference>
<dbReference type="CDD" id="cd04876">
    <property type="entry name" value="ACT_RelA-SpoT"/>
    <property type="match status" value="1"/>
</dbReference>
<dbReference type="InterPro" id="IPR045865">
    <property type="entry name" value="ACT-like_dom_sf"/>
</dbReference>
<reference evidence="7" key="1">
    <citation type="submission" date="2017-10" db="EMBL/GenBank/DDBJ databases">
        <title>Kefir isolates.</title>
        <authorList>
            <person name="Kim Y."/>
            <person name="Blasche S."/>
        </authorList>
    </citation>
    <scope>NUCLEOTIDE SEQUENCE [LARGE SCALE GENOMIC DNA]</scope>
    <source>
        <strain evidence="7">OG2-2</strain>
    </source>
</reference>
<dbReference type="AlphaFoldDB" id="A0A2A8D7H9"/>
<dbReference type="UniPathway" id="UPA00908">
    <property type="reaction ID" value="UER00884"/>
</dbReference>
<dbReference type="Pfam" id="PF13291">
    <property type="entry name" value="ACT_4"/>
    <property type="match status" value="1"/>
</dbReference>
<organism evidence="7 8">
    <name type="scientific">Rothia dentocariosa</name>
    <dbReference type="NCBI Taxonomy" id="2047"/>
    <lineage>
        <taxon>Bacteria</taxon>
        <taxon>Bacillati</taxon>
        <taxon>Actinomycetota</taxon>
        <taxon>Actinomycetes</taxon>
        <taxon>Micrococcales</taxon>
        <taxon>Micrococcaceae</taxon>
        <taxon>Rothia</taxon>
    </lineage>
</organism>
<evidence type="ECO:0000259" key="5">
    <source>
        <dbReference type="PROSITE" id="PS51831"/>
    </source>
</evidence>
<proteinExistence type="inferred from homology"/>
<dbReference type="InterPro" id="IPR002912">
    <property type="entry name" value="ACT_dom"/>
</dbReference>
<dbReference type="RefSeq" id="WP_070620476.1">
    <property type="nucleotide sequence ID" value="NZ_PDEV01000001.1"/>
</dbReference>
<dbReference type="InterPro" id="IPR043519">
    <property type="entry name" value="NT_sf"/>
</dbReference>
<evidence type="ECO:0000256" key="3">
    <source>
        <dbReference type="RuleBase" id="RU003847"/>
    </source>
</evidence>
<dbReference type="InterPro" id="IPR045600">
    <property type="entry name" value="RelA/SpoT_AH_RIS"/>
</dbReference>
<dbReference type="SUPFAM" id="SSF81301">
    <property type="entry name" value="Nucleotidyltransferase"/>
    <property type="match status" value="1"/>
</dbReference>
<protein>
    <submittedName>
        <fullName evidence="7">Bifunctional (P)ppGpp synthetase/guanosine-3',5'-bis(Diphosphate) 3'-pyrophosphohydrolase</fullName>
    </submittedName>
</protein>
<dbReference type="GO" id="GO:0008728">
    <property type="term" value="F:GTP diphosphokinase activity"/>
    <property type="evidence" value="ECO:0007669"/>
    <property type="project" value="UniProtKB-EC"/>
</dbReference>
<dbReference type="FunFam" id="3.10.20.30:FF:000002">
    <property type="entry name" value="GTP pyrophosphokinase (RelA/SpoT)"/>
    <property type="match status" value="1"/>
</dbReference>
<dbReference type="PROSITE" id="PS51831">
    <property type="entry name" value="HD"/>
    <property type="match status" value="1"/>
</dbReference>
<name>A0A2A8D7H9_9MICC</name>
<dbReference type="GO" id="GO:0016787">
    <property type="term" value="F:hydrolase activity"/>
    <property type="evidence" value="ECO:0007669"/>
    <property type="project" value="UniProtKB-KW"/>
</dbReference>